<evidence type="ECO:0000256" key="1">
    <source>
        <dbReference type="ARBA" id="ARBA00004651"/>
    </source>
</evidence>
<dbReference type="PANTHER" id="PTHR34308:SF1">
    <property type="entry name" value="COBALAMIN BIOSYNTHESIS PROTEIN CBIB"/>
    <property type="match status" value="1"/>
</dbReference>
<comment type="caution">
    <text evidence="9">Lacks conserved residue(s) required for the propagation of feature annotation.</text>
</comment>
<comment type="pathway">
    <text evidence="2 9">Cofactor biosynthesis; adenosylcobalamin biosynthesis.</text>
</comment>
<sequence length="320" mass="35340">MIHHFAAIALAYILDLLIGDPERWPHPVRGFGRLISLLETQLNKGNYRKLKGLLMVLLIILTAFISSILLLSLCYQFHPVAGVIVEAVLIATTVSANNLKKAAMEVYRPLKNGDLAMARKKLSYIVGRDTEQLTEGEITRGTVETIAENTSDGITAPFFWSFIGGAPLALVYRAVNTCDSMVGYQNDAYQAYGWASAKLDDVLNWIPARLTAFVMVVVNRPIHTTTRNAWSILFRDARKHKSPNSGWGEAAVAALLGIQLGGTNSYQGTISISRKMGEIHVPLQAVHILQTITIMRRTVFLFLLCFMIGGIAIELANTWI</sequence>
<proteinExistence type="inferred from homology"/>
<dbReference type="GO" id="GO:0005886">
    <property type="term" value="C:plasma membrane"/>
    <property type="evidence" value="ECO:0007669"/>
    <property type="project" value="UniProtKB-SubCell"/>
</dbReference>
<dbReference type="AlphaFoldDB" id="A0A220U1P7"/>
<accession>A0A220U1P7</accession>
<dbReference type="NCBIfam" id="TIGR00380">
    <property type="entry name" value="cobal_cbiB"/>
    <property type="match status" value="1"/>
</dbReference>
<name>A0A220U1P7_9BACI</name>
<evidence type="ECO:0000256" key="9">
    <source>
        <dbReference type="HAMAP-Rule" id="MF_00024"/>
    </source>
</evidence>
<evidence type="ECO:0000256" key="8">
    <source>
        <dbReference type="ARBA" id="ARBA00023136"/>
    </source>
</evidence>
<evidence type="ECO:0000313" key="10">
    <source>
        <dbReference type="EMBL" id="ASK61856.1"/>
    </source>
</evidence>
<keyword evidence="4 9" id="KW-1003">Cell membrane</keyword>
<keyword evidence="6 9" id="KW-0812">Transmembrane</keyword>
<dbReference type="GO" id="GO:0048472">
    <property type="term" value="F:threonine-phosphate decarboxylase activity"/>
    <property type="evidence" value="ECO:0007669"/>
    <property type="project" value="InterPro"/>
</dbReference>
<comment type="subcellular location">
    <subcellularLocation>
        <location evidence="1 9">Cell membrane</location>
        <topology evidence="1 9">Multi-pass membrane protein</topology>
    </subcellularLocation>
</comment>
<dbReference type="EMBL" id="CP022315">
    <property type="protein sequence ID" value="ASK61856.1"/>
    <property type="molecule type" value="Genomic_DNA"/>
</dbReference>
<reference evidence="10 11" key="1">
    <citation type="submission" date="2017-07" db="EMBL/GenBank/DDBJ databases">
        <title>Virgibacillus sp. LM2416.</title>
        <authorList>
            <person name="Tak E.J."/>
            <person name="Bae J.-W."/>
        </authorList>
    </citation>
    <scope>NUCLEOTIDE SEQUENCE [LARGE SCALE GENOMIC DNA]</scope>
    <source>
        <strain evidence="10 11">LM2416</strain>
    </source>
</reference>
<dbReference type="KEGG" id="vil:CFK37_06625"/>
<keyword evidence="5 9" id="KW-0169">Cobalamin biosynthesis</keyword>
<dbReference type="GO" id="GO:0015420">
    <property type="term" value="F:ABC-type vitamin B12 transporter activity"/>
    <property type="evidence" value="ECO:0007669"/>
    <property type="project" value="UniProtKB-UniRule"/>
</dbReference>
<feature type="transmembrane region" description="Helical" evidence="9">
    <location>
        <begin position="52"/>
        <end position="73"/>
    </location>
</feature>
<evidence type="ECO:0000256" key="7">
    <source>
        <dbReference type="ARBA" id="ARBA00022989"/>
    </source>
</evidence>
<dbReference type="UniPathway" id="UPA00148"/>
<evidence type="ECO:0000256" key="4">
    <source>
        <dbReference type="ARBA" id="ARBA00022475"/>
    </source>
</evidence>
<gene>
    <name evidence="9" type="primary">cobD</name>
    <name evidence="10" type="ORF">CFK37_06625</name>
</gene>
<dbReference type="HAMAP" id="MF_00024">
    <property type="entry name" value="CobD_CbiB"/>
    <property type="match status" value="1"/>
</dbReference>
<feature type="transmembrane region" description="Helical" evidence="9">
    <location>
        <begin position="299"/>
        <end position="319"/>
    </location>
</feature>
<feature type="transmembrane region" description="Helical" evidence="9">
    <location>
        <begin position="79"/>
        <end position="99"/>
    </location>
</feature>
<dbReference type="GO" id="GO:0009236">
    <property type="term" value="P:cobalamin biosynthetic process"/>
    <property type="evidence" value="ECO:0007669"/>
    <property type="project" value="UniProtKB-UniRule"/>
</dbReference>
<dbReference type="PANTHER" id="PTHR34308">
    <property type="entry name" value="COBALAMIN BIOSYNTHESIS PROTEIN CBIB"/>
    <property type="match status" value="1"/>
</dbReference>
<keyword evidence="11" id="KW-1185">Reference proteome</keyword>
<protein>
    <recommendedName>
        <fullName evidence="9">Cobalamin biosynthesis protein CobD</fullName>
    </recommendedName>
</protein>
<dbReference type="Proteomes" id="UP000198312">
    <property type="component" value="Chromosome"/>
</dbReference>
<evidence type="ECO:0000256" key="3">
    <source>
        <dbReference type="ARBA" id="ARBA00006263"/>
    </source>
</evidence>
<organism evidence="10 11">
    <name type="scientific">Virgibacillus phasianinus</name>
    <dbReference type="NCBI Taxonomy" id="2017483"/>
    <lineage>
        <taxon>Bacteria</taxon>
        <taxon>Bacillati</taxon>
        <taxon>Bacillota</taxon>
        <taxon>Bacilli</taxon>
        <taxon>Bacillales</taxon>
        <taxon>Bacillaceae</taxon>
        <taxon>Virgibacillus</taxon>
    </lineage>
</organism>
<comment type="similarity">
    <text evidence="3 9">Belongs to the CobD/CbiB family.</text>
</comment>
<evidence type="ECO:0000256" key="5">
    <source>
        <dbReference type="ARBA" id="ARBA00022573"/>
    </source>
</evidence>
<keyword evidence="8 9" id="KW-0472">Membrane</keyword>
<dbReference type="Pfam" id="PF03186">
    <property type="entry name" value="CobD_Cbib"/>
    <property type="match status" value="1"/>
</dbReference>
<dbReference type="OrthoDB" id="9811967at2"/>
<comment type="function">
    <text evidence="9">Converts cobyric acid to cobinamide by the addition of aminopropanol on the F carboxylic group.</text>
</comment>
<dbReference type="RefSeq" id="WP_089061116.1">
    <property type="nucleotide sequence ID" value="NZ_CP022315.1"/>
</dbReference>
<evidence type="ECO:0000256" key="2">
    <source>
        <dbReference type="ARBA" id="ARBA00004953"/>
    </source>
</evidence>
<dbReference type="InterPro" id="IPR004485">
    <property type="entry name" value="Cobalamin_biosynth_CobD/CbiB"/>
</dbReference>
<keyword evidence="7 9" id="KW-1133">Transmembrane helix</keyword>
<evidence type="ECO:0000256" key="6">
    <source>
        <dbReference type="ARBA" id="ARBA00022692"/>
    </source>
</evidence>
<evidence type="ECO:0000313" key="11">
    <source>
        <dbReference type="Proteomes" id="UP000198312"/>
    </source>
</evidence>